<dbReference type="Proteomes" id="UP000439903">
    <property type="component" value="Unassembled WGS sequence"/>
</dbReference>
<proteinExistence type="predicted"/>
<keyword evidence="2" id="KW-1133">Transmembrane helix</keyword>
<accession>A0A8H3X4Z4</accession>
<evidence type="ECO:0000256" key="2">
    <source>
        <dbReference type="SAM" id="Phobius"/>
    </source>
</evidence>
<feature type="region of interest" description="Disordered" evidence="1">
    <location>
        <begin position="91"/>
        <end position="122"/>
    </location>
</feature>
<name>A0A8H3X4Z4_GIGMA</name>
<evidence type="ECO:0000313" key="4">
    <source>
        <dbReference type="Proteomes" id="UP000439903"/>
    </source>
</evidence>
<feature type="compositionally biased region" description="Acidic residues" evidence="1">
    <location>
        <begin position="104"/>
        <end position="114"/>
    </location>
</feature>
<evidence type="ECO:0000313" key="3">
    <source>
        <dbReference type="EMBL" id="KAF0416572.1"/>
    </source>
</evidence>
<keyword evidence="2" id="KW-0812">Transmembrane</keyword>
<reference evidence="3 4" key="1">
    <citation type="journal article" date="2019" name="Environ. Microbiol.">
        <title>At the nexus of three kingdoms: the genome of the mycorrhizal fungus Gigaspora margarita provides insights into plant, endobacterial and fungal interactions.</title>
        <authorList>
            <person name="Venice F."/>
            <person name="Ghignone S."/>
            <person name="Salvioli di Fossalunga A."/>
            <person name="Amselem J."/>
            <person name="Novero M."/>
            <person name="Xianan X."/>
            <person name="Sedzielewska Toro K."/>
            <person name="Morin E."/>
            <person name="Lipzen A."/>
            <person name="Grigoriev I.V."/>
            <person name="Henrissat B."/>
            <person name="Martin F.M."/>
            <person name="Bonfante P."/>
        </authorList>
    </citation>
    <scope>NUCLEOTIDE SEQUENCE [LARGE SCALE GENOMIC DNA]</scope>
    <source>
        <strain evidence="3 4">BEG34</strain>
    </source>
</reference>
<feature type="compositionally biased region" description="Basic and acidic residues" evidence="1">
    <location>
        <begin position="91"/>
        <end position="103"/>
    </location>
</feature>
<organism evidence="3 4">
    <name type="scientific">Gigaspora margarita</name>
    <dbReference type="NCBI Taxonomy" id="4874"/>
    <lineage>
        <taxon>Eukaryota</taxon>
        <taxon>Fungi</taxon>
        <taxon>Fungi incertae sedis</taxon>
        <taxon>Mucoromycota</taxon>
        <taxon>Glomeromycotina</taxon>
        <taxon>Glomeromycetes</taxon>
        <taxon>Diversisporales</taxon>
        <taxon>Gigasporaceae</taxon>
        <taxon>Gigaspora</taxon>
    </lineage>
</organism>
<gene>
    <name evidence="3" type="ORF">F8M41_007408</name>
</gene>
<keyword evidence="2" id="KW-0472">Membrane</keyword>
<sequence>MNSILELTNLQFQEIIDYGISLKKLSMEVDYVTEISETAHPRKILLILEDSSFRQRSISIMMIHILMKNLIMICILMMRLLRDHIRAKEVLSHDDSDCSHNNDSEEEMPDELDDDRYSRCGG</sequence>
<protein>
    <submittedName>
        <fullName evidence="3">Uncharacterized protein</fullName>
    </submittedName>
</protein>
<dbReference type="OrthoDB" id="2429697at2759"/>
<dbReference type="EMBL" id="WTPW01001747">
    <property type="protein sequence ID" value="KAF0416572.1"/>
    <property type="molecule type" value="Genomic_DNA"/>
</dbReference>
<evidence type="ECO:0000256" key="1">
    <source>
        <dbReference type="SAM" id="MobiDB-lite"/>
    </source>
</evidence>
<feature type="transmembrane region" description="Helical" evidence="2">
    <location>
        <begin position="58"/>
        <end position="78"/>
    </location>
</feature>
<dbReference type="AlphaFoldDB" id="A0A8H3X4Z4"/>
<keyword evidence="4" id="KW-1185">Reference proteome</keyword>
<comment type="caution">
    <text evidence="3">The sequence shown here is derived from an EMBL/GenBank/DDBJ whole genome shotgun (WGS) entry which is preliminary data.</text>
</comment>